<dbReference type="OrthoDB" id="13309at10239"/>
<dbReference type="KEGG" id="vg:11536866"/>
<organism evidence="1 2">
    <name type="scientific">Bacillus phage W.Ph</name>
    <dbReference type="NCBI Taxonomy" id="764595"/>
    <lineage>
        <taxon>Viruses</taxon>
        <taxon>Duplodnaviria</taxon>
        <taxon>Heunggongvirae</taxon>
        <taxon>Uroviricota</taxon>
        <taxon>Caudoviricetes</taxon>
        <taxon>Herelleviridae</taxon>
        <taxon>Bastillevirinae</taxon>
        <taxon>Wphvirus</taxon>
        <taxon>Wphvirus WPh</taxon>
    </lineage>
</organism>
<evidence type="ECO:0000313" key="1">
    <source>
        <dbReference type="EMBL" id="ADH03356.1"/>
    </source>
</evidence>
<dbReference type="GeneID" id="11536866"/>
<sequence length="189" mass="22426">MTRHTRNRQMVEINRRNPHKKLRLRHEMSSINVTMKSIYREPIVWDLDPNFHTVRVKTLKVTSRKGTHHPKNNKRLIDKHNRINNIEVYEQLQKGLDNLVFVVYNEDGSPHYLALTYKTQTRTVYFYTFKQPHISGNGNYFNRIVGVTKYGQRHFNDGRELPDNMKGIFDSEGYRLVVDHGDGTHSKTY</sequence>
<keyword evidence="2" id="KW-1185">Reference proteome</keyword>
<proteinExistence type="predicted"/>
<accession>G9B1W1</accession>
<protein>
    <submittedName>
        <fullName evidence="1">Gp210</fullName>
    </submittedName>
</protein>
<reference evidence="1 2" key="1">
    <citation type="submission" date="2013-01" db="EMBL/GenBank/DDBJ databases">
        <title>Large myovirus of Bacillus.</title>
        <authorList>
            <person name="Klumpp J."/>
            <person name="Beyer W."/>
            <person name="Loessner M.J."/>
        </authorList>
    </citation>
    <scope>NUCLEOTIDE SEQUENCE [LARGE SCALE GENOMIC DNA]</scope>
</reference>
<dbReference type="EMBL" id="HM144387">
    <property type="protein sequence ID" value="ADH03356.1"/>
    <property type="molecule type" value="Genomic_DNA"/>
</dbReference>
<dbReference type="RefSeq" id="YP_004957225.1">
    <property type="nucleotide sequence ID" value="NC_016563.1"/>
</dbReference>
<evidence type="ECO:0000313" key="2">
    <source>
        <dbReference type="Proteomes" id="UP000005445"/>
    </source>
</evidence>
<dbReference type="Proteomes" id="UP000005445">
    <property type="component" value="Segment"/>
</dbReference>
<name>G9B1W1_9CAUD</name>